<keyword evidence="3" id="KW-0547">Nucleotide-binding</keyword>
<keyword evidence="4" id="KW-0418">Kinase</keyword>
<organism evidence="6 7">
    <name type="scientific">Flemingia macrophylla</name>
    <dbReference type="NCBI Taxonomy" id="520843"/>
    <lineage>
        <taxon>Eukaryota</taxon>
        <taxon>Viridiplantae</taxon>
        <taxon>Streptophyta</taxon>
        <taxon>Embryophyta</taxon>
        <taxon>Tracheophyta</taxon>
        <taxon>Spermatophyta</taxon>
        <taxon>Magnoliopsida</taxon>
        <taxon>eudicotyledons</taxon>
        <taxon>Gunneridae</taxon>
        <taxon>Pentapetalae</taxon>
        <taxon>rosids</taxon>
        <taxon>fabids</taxon>
        <taxon>Fabales</taxon>
        <taxon>Fabaceae</taxon>
        <taxon>Papilionoideae</taxon>
        <taxon>50 kb inversion clade</taxon>
        <taxon>NPAAA clade</taxon>
        <taxon>indigoferoid/millettioid clade</taxon>
        <taxon>Phaseoleae</taxon>
        <taxon>Flemingia</taxon>
    </lineage>
</organism>
<dbReference type="GO" id="GO:0005524">
    <property type="term" value="F:ATP binding"/>
    <property type="evidence" value="ECO:0007669"/>
    <property type="project" value="UniProtKB-KW"/>
</dbReference>
<evidence type="ECO:0000313" key="6">
    <source>
        <dbReference type="EMBL" id="KAL2327803.1"/>
    </source>
</evidence>
<proteinExistence type="predicted"/>
<evidence type="ECO:0008006" key="8">
    <source>
        <dbReference type="Google" id="ProtNLM"/>
    </source>
</evidence>
<protein>
    <recommendedName>
        <fullName evidence="8">S-locus receptor kinase C-terminal domain-containing protein</fullName>
    </recommendedName>
</protein>
<sequence length="161" mass="18514">MELLDEVLGEQCIPSEVIRCIQVGLLCVQQRPEDRPNMSSVVLMLNGDKLLPKPMFPDVIVFVHELKKMPISISYLLKQDNEKDQGDEREQLKEFNCRGHGQNGTGEEHVARMKERMRFILTLEDDVRGLRDAEIMELRGEGETIVDNGARLTSWYHNYTG</sequence>
<keyword evidence="7" id="KW-1185">Reference proteome</keyword>
<evidence type="ECO:0000256" key="2">
    <source>
        <dbReference type="ARBA" id="ARBA00022679"/>
    </source>
</evidence>
<evidence type="ECO:0000256" key="3">
    <source>
        <dbReference type="ARBA" id="ARBA00022741"/>
    </source>
</evidence>
<evidence type="ECO:0000256" key="5">
    <source>
        <dbReference type="ARBA" id="ARBA00022840"/>
    </source>
</evidence>
<dbReference type="PANTHER" id="PTHR27002">
    <property type="entry name" value="RECEPTOR-LIKE SERINE/THREONINE-PROTEIN KINASE SD1-8"/>
    <property type="match status" value="1"/>
</dbReference>
<keyword evidence="1" id="KW-0723">Serine/threonine-protein kinase</keyword>
<gene>
    <name evidence="6" type="ORF">Fmac_021230</name>
</gene>
<dbReference type="AlphaFoldDB" id="A0ABD1LW96"/>
<dbReference type="PANTHER" id="PTHR27002:SF1069">
    <property type="entry name" value="NON-SPECIFIC SERINE_THREONINE PROTEIN KINASE"/>
    <property type="match status" value="1"/>
</dbReference>
<comment type="caution">
    <text evidence="6">The sequence shown here is derived from an EMBL/GenBank/DDBJ whole genome shotgun (WGS) entry which is preliminary data.</text>
</comment>
<accession>A0ABD1LW96</accession>
<dbReference type="EMBL" id="JBGMDY010000007">
    <property type="protein sequence ID" value="KAL2327803.1"/>
    <property type="molecule type" value="Genomic_DNA"/>
</dbReference>
<keyword evidence="2" id="KW-0808">Transferase</keyword>
<evidence type="ECO:0000256" key="4">
    <source>
        <dbReference type="ARBA" id="ARBA00022777"/>
    </source>
</evidence>
<evidence type="ECO:0000313" key="7">
    <source>
        <dbReference type="Proteomes" id="UP001603857"/>
    </source>
</evidence>
<evidence type="ECO:0000256" key="1">
    <source>
        <dbReference type="ARBA" id="ARBA00022527"/>
    </source>
</evidence>
<reference evidence="6 7" key="1">
    <citation type="submission" date="2024-08" db="EMBL/GenBank/DDBJ databases">
        <title>Insights into the chromosomal genome structure of Flemingia macrophylla.</title>
        <authorList>
            <person name="Ding Y."/>
            <person name="Zhao Y."/>
            <person name="Bi W."/>
            <person name="Wu M."/>
            <person name="Zhao G."/>
            <person name="Gong Y."/>
            <person name="Li W."/>
            <person name="Zhang P."/>
        </authorList>
    </citation>
    <scope>NUCLEOTIDE SEQUENCE [LARGE SCALE GENOMIC DNA]</scope>
    <source>
        <strain evidence="6">DYQJB</strain>
        <tissue evidence="6">Leaf</tissue>
    </source>
</reference>
<name>A0ABD1LW96_9FABA</name>
<keyword evidence="5" id="KW-0067">ATP-binding</keyword>
<dbReference type="GO" id="GO:0004674">
    <property type="term" value="F:protein serine/threonine kinase activity"/>
    <property type="evidence" value="ECO:0007669"/>
    <property type="project" value="UniProtKB-KW"/>
</dbReference>
<dbReference type="Gene3D" id="1.10.510.10">
    <property type="entry name" value="Transferase(Phosphotransferase) domain 1"/>
    <property type="match status" value="1"/>
</dbReference>
<dbReference type="Proteomes" id="UP001603857">
    <property type="component" value="Unassembled WGS sequence"/>
</dbReference>